<keyword evidence="13" id="KW-0804">Transcription</keyword>
<evidence type="ECO:0000256" key="3">
    <source>
        <dbReference type="ARBA" id="ARBA00004123"/>
    </source>
</evidence>
<evidence type="ECO:0000256" key="4">
    <source>
        <dbReference type="ARBA" id="ARBA00005436"/>
    </source>
</evidence>
<keyword evidence="8" id="KW-0678">Repressor</keyword>
<accession>A0AA35Y4Q2</accession>
<feature type="region of interest" description="Disordered" evidence="16">
    <location>
        <begin position="188"/>
        <end position="211"/>
    </location>
</feature>
<dbReference type="EC" id="3.5.1.98" evidence="7"/>
<feature type="region of interest" description="Disordered" evidence="16">
    <location>
        <begin position="324"/>
        <end position="363"/>
    </location>
</feature>
<evidence type="ECO:0000256" key="6">
    <source>
        <dbReference type="ARBA" id="ARBA00011266"/>
    </source>
</evidence>
<evidence type="ECO:0000256" key="7">
    <source>
        <dbReference type="ARBA" id="ARBA00012111"/>
    </source>
</evidence>
<evidence type="ECO:0000256" key="14">
    <source>
        <dbReference type="ARBA" id="ARBA00023242"/>
    </source>
</evidence>
<dbReference type="GO" id="GO:0003735">
    <property type="term" value="F:structural constituent of ribosome"/>
    <property type="evidence" value="ECO:0007669"/>
    <property type="project" value="InterPro"/>
</dbReference>
<comment type="function">
    <text evidence="2">Plays an important role in the elongation step of protein synthesis.</text>
</comment>
<gene>
    <name evidence="18" type="ORF">LSALG_LOCUS1442</name>
</gene>
<protein>
    <recommendedName>
        <fullName evidence="7">histone deacetylase</fullName>
        <ecNumber evidence="7">3.5.1.98</ecNumber>
    </recommendedName>
</protein>
<evidence type="ECO:0000313" key="18">
    <source>
        <dbReference type="EMBL" id="CAI9260612.1"/>
    </source>
</evidence>
<dbReference type="InterPro" id="IPR000286">
    <property type="entry name" value="HDACs"/>
</dbReference>
<dbReference type="PANTHER" id="PTHR10625">
    <property type="entry name" value="HISTONE DEACETYLASE HDAC1-RELATED"/>
    <property type="match status" value="1"/>
</dbReference>
<feature type="domain" description="Histone deacetylase" evidence="17">
    <location>
        <begin position="184"/>
        <end position="327"/>
    </location>
</feature>
<evidence type="ECO:0000256" key="12">
    <source>
        <dbReference type="ARBA" id="ARBA00023015"/>
    </source>
</evidence>
<evidence type="ECO:0000256" key="8">
    <source>
        <dbReference type="ARBA" id="ARBA00022491"/>
    </source>
</evidence>
<name>A0AA35Y4Q2_LACSI</name>
<comment type="subunit">
    <text evidence="6">P1 and P2 exist as dimers at the large ribosomal subunit.</text>
</comment>
<dbReference type="InterPro" id="IPR037138">
    <property type="entry name" value="His_deacetylse_dom_sf"/>
</dbReference>
<keyword evidence="14" id="KW-0539">Nucleus</keyword>
<keyword evidence="15" id="KW-0687">Ribonucleoprotein</keyword>
<evidence type="ECO:0000256" key="1">
    <source>
        <dbReference type="ARBA" id="ARBA00001947"/>
    </source>
</evidence>
<dbReference type="InterPro" id="IPR038716">
    <property type="entry name" value="P1/P2_N_sf"/>
</dbReference>
<dbReference type="Gene3D" id="1.10.10.1410">
    <property type="match status" value="1"/>
</dbReference>
<evidence type="ECO:0000259" key="17">
    <source>
        <dbReference type="Pfam" id="PF00850"/>
    </source>
</evidence>
<evidence type="ECO:0000256" key="15">
    <source>
        <dbReference type="ARBA" id="ARBA00023274"/>
    </source>
</evidence>
<evidence type="ECO:0000256" key="16">
    <source>
        <dbReference type="SAM" id="MobiDB-lite"/>
    </source>
</evidence>
<dbReference type="InterPro" id="IPR023801">
    <property type="entry name" value="His_deacetylse_dom"/>
</dbReference>
<dbReference type="SUPFAM" id="SSF52768">
    <property type="entry name" value="Arginase/deacetylase"/>
    <property type="match status" value="1"/>
</dbReference>
<comment type="subcellular location">
    <subcellularLocation>
        <location evidence="3">Nucleus</location>
    </subcellularLocation>
</comment>
<sequence length="376" mass="40511">MFLLVLAPPTSDLRLALPHHPTLSSVTQPMEPLISGNLTSPALASNIRSGDLDRENLEASEEWWHYSNHSNRKSETGMGEREIEIEKSTYTVNGEESMMHATCLIKCLIRHWNKTVRTIPISLGADADEDRIELLLSEVKGKDITELIASGREKLASVPSGGGGGVAVAATGGSGAAPAAAAAAELKKEEKVVEKEESDDVERKSLPHPERPDRLRAIAASLATAGHHAGVRQAMGFCLHNNAAIAASAAQAAGAKKVLIVDWDVHHGNGTQEIFEQNKTVLYISLHRHEGGKFYPGTGVAHEVGSMGGEGYCVNVPWSRGGVGDHSHRIRQSSHDPRSKRLDPKRGTIAYRSPTETPSGTSCLRSHQFFKSIPET</sequence>
<dbReference type="InterPro" id="IPR044076">
    <property type="entry name" value="Ribosomal_P2"/>
</dbReference>
<evidence type="ECO:0000256" key="11">
    <source>
        <dbReference type="ARBA" id="ARBA00022980"/>
    </source>
</evidence>
<dbReference type="Proteomes" id="UP001177003">
    <property type="component" value="Chromosome 0"/>
</dbReference>
<dbReference type="InterPro" id="IPR023696">
    <property type="entry name" value="Ureohydrolase_dom_sf"/>
</dbReference>
<dbReference type="GO" id="GO:0040029">
    <property type="term" value="P:epigenetic regulation of gene expression"/>
    <property type="evidence" value="ECO:0007669"/>
    <property type="project" value="TreeGrafter"/>
</dbReference>
<evidence type="ECO:0000256" key="5">
    <source>
        <dbReference type="ARBA" id="ARBA00007738"/>
    </source>
</evidence>
<keyword evidence="12" id="KW-0805">Transcription regulation</keyword>
<dbReference type="CDD" id="cd05833">
    <property type="entry name" value="Ribosomal_P2"/>
    <property type="match status" value="1"/>
</dbReference>
<evidence type="ECO:0000313" key="19">
    <source>
        <dbReference type="Proteomes" id="UP001177003"/>
    </source>
</evidence>
<keyword evidence="11" id="KW-0689">Ribosomal protein</keyword>
<dbReference type="Pfam" id="PF00850">
    <property type="entry name" value="Hist_deacetyl"/>
    <property type="match status" value="1"/>
</dbReference>
<dbReference type="GO" id="GO:0141221">
    <property type="term" value="F:histone deacetylase activity, hydrolytic mechanism"/>
    <property type="evidence" value="ECO:0007669"/>
    <property type="project" value="UniProtKB-EC"/>
</dbReference>
<dbReference type="GO" id="GO:0022625">
    <property type="term" value="C:cytosolic large ribosomal subunit"/>
    <property type="evidence" value="ECO:0007669"/>
    <property type="project" value="InterPro"/>
</dbReference>
<dbReference type="GO" id="GO:0000118">
    <property type="term" value="C:histone deacetylase complex"/>
    <property type="evidence" value="ECO:0007669"/>
    <property type="project" value="TreeGrafter"/>
</dbReference>
<keyword evidence="9" id="KW-0378">Hydrolase</keyword>
<evidence type="ECO:0000256" key="9">
    <source>
        <dbReference type="ARBA" id="ARBA00022801"/>
    </source>
</evidence>
<feature type="compositionally biased region" description="Polar residues" evidence="16">
    <location>
        <begin position="354"/>
        <end position="363"/>
    </location>
</feature>
<proteinExistence type="inferred from homology"/>
<dbReference type="PANTHER" id="PTHR10625:SF5">
    <property type="entry name" value="HISTONE DEACETYLASE"/>
    <property type="match status" value="1"/>
</dbReference>
<evidence type="ECO:0000256" key="2">
    <source>
        <dbReference type="ARBA" id="ARBA00003362"/>
    </source>
</evidence>
<keyword evidence="10" id="KW-0156">Chromatin regulator</keyword>
<comment type="similarity">
    <text evidence="5">Belongs to the histone deacetylase family. HD type 2 subfamily.</text>
</comment>
<dbReference type="GO" id="GO:0002182">
    <property type="term" value="P:cytoplasmic translational elongation"/>
    <property type="evidence" value="ECO:0007669"/>
    <property type="project" value="InterPro"/>
</dbReference>
<dbReference type="AlphaFoldDB" id="A0AA35Y4Q2"/>
<dbReference type="PRINTS" id="PR01270">
    <property type="entry name" value="HDASUPER"/>
</dbReference>
<organism evidence="18 19">
    <name type="scientific">Lactuca saligna</name>
    <name type="common">Willowleaf lettuce</name>
    <dbReference type="NCBI Taxonomy" id="75948"/>
    <lineage>
        <taxon>Eukaryota</taxon>
        <taxon>Viridiplantae</taxon>
        <taxon>Streptophyta</taxon>
        <taxon>Embryophyta</taxon>
        <taxon>Tracheophyta</taxon>
        <taxon>Spermatophyta</taxon>
        <taxon>Magnoliopsida</taxon>
        <taxon>eudicotyledons</taxon>
        <taxon>Gunneridae</taxon>
        <taxon>Pentapetalae</taxon>
        <taxon>asterids</taxon>
        <taxon>campanulids</taxon>
        <taxon>Asterales</taxon>
        <taxon>Asteraceae</taxon>
        <taxon>Cichorioideae</taxon>
        <taxon>Cichorieae</taxon>
        <taxon>Lactucinae</taxon>
        <taxon>Lactuca</taxon>
    </lineage>
</organism>
<keyword evidence="19" id="KW-1185">Reference proteome</keyword>
<reference evidence="18" key="1">
    <citation type="submission" date="2023-04" db="EMBL/GenBank/DDBJ databases">
        <authorList>
            <person name="Vijverberg K."/>
            <person name="Xiong W."/>
            <person name="Schranz E."/>
        </authorList>
    </citation>
    <scope>NUCLEOTIDE SEQUENCE</scope>
</reference>
<dbReference type="EMBL" id="OX465086">
    <property type="protein sequence ID" value="CAI9260612.1"/>
    <property type="molecule type" value="Genomic_DNA"/>
</dbReference>
<evidence type="ECO:0000256" key="10">
    <source>
        <dbReference type="ARBA" id="ARBA00022853"/>
    </source>
</evidence>
<dbReference type="Gene3D" id="3.40.800.20">
    <property type="entry name" value="Histone deacetylase domain"/>
    <property type="match status" value="1"/>
</dbReference>
<evidence type="ECO:0000256" key="13">
    <source>
        <dbReference type="ARBA" id="ARBA00023163"/>
    </source>
</evidence>
<feature type="compositionally biased region" description="Basic and acidic residues" evidence="16">
    <location>
        <begin position="324"/>
        <end position="346"/>
    </location>
</feature>
<comment type="similarity">
    <text evidence="4">Belongs to the eukaryotic ribosomal protein P1/P2 family.</text>
</comment>
<comment type="cofactor">
    <cofactor evidence="1">
        <name>Zn(2+)</name>
        <dbReference type="ChEBI" id="CHEBI:29105"/>
    </cofactor>
</comment>